<evidence type="ECO:0000313" key="2">
    <source>
        <dbReference type="Proteomes" id="UP001437256"/>
    </source>
</evidence>
<dbReference type="EMBL" id="JBBXMP010000155">
    <property type="protein sequence ID" value="KAL0060952.1"/>
    <property type="molecule type" value="Genomic_DNA"/>
</dbReference>
<dbReference type="Proteomes" id="UP001437256">
    <property type="component" value="Unassembled WGS sequence"/>
</dbReference>
<proteinExistence type="predicted"/>
<name>A0ABR2ZI85_9AGAR</name>
<evidence type="ECO:0000313" key="1">
    <source>
        <dbReference type="EMBL" id="KAL0060952.1"/>
    </source>
</evidence>
<reference evidence="1 2" key="1">
    <citation type="submission" date="2024-05" db="EMBL/GenBank/DDBJ databases">
        <title>A draft genome resource for the thread blight pathogen Marasmius tenuissimus strain MS-2.</title>
        <authorList>
            <person name="Yulfo-Soto G.E."/>
            <person name="Baruah I.K."/>
            <person name="Amoako-Attah I."/>
            <person name="Bukari Y."/>
            <person name="Meinhardt L.W."/>
            <person name="Bailey B.A."/>
            <person name="Cohen S.P."/>
        </authorList>
    </citation>
    <scope>NUCLEOTIDE SEQUENCE [LARGE SCALE GENOMIC DNA]</scope>
    <source>
        <strain evidence="1 2">MS-2</strain>
    </source>
</reference>
<accession>A0ABR2ZI85</accession>
<protein>
    <submittedName>
        <fullName evidence="1">Uncharacterized protein</fullName>
    </submittedName>
</protein>
<organism evidence="1 2">
    <name type="scientific">Marasmius tenuissimus</name>
    <dbReference type="NCBI Taxonomy" id="585030"/>
    <lineage>
        <taxon>Eukaryota</taxon>
        <taxon>Fungi</taxon>
        <taxon>Dikarya</taxon>
        <taxon>Basidiomycota</taxon>
        <taxon>Agaricomycotina</taxon>
        <taxon>Agaricomycetes</taxon>
        <taxon>Agaricomycetidae</taxon>
        <taxon>Agaricales</taxon>
        <taxon>Marasmiineae</taxon>
        <taxon>Marasmiaceae</taxon>
        <taxon>Marasmius</taxon>
    </lineage>
</organism>
<keyword evidence="2" id="KW-1185">Reference proteome</keyword>
<comment type="caution">
    <text evidence="1">The sequence shown here is derived from an EMBL/GenBank/DDBJ whole genome shotgun (WGS) entry which is preliminary data.</text>
</comment>
<sequence length="99" mass="10404">MIYPIAEVGLVIVQYIFDPHANGKAPVDLGTLVTAAAGIAPTLIIIRGGLGRATSSVDEAISSIRFGVREDEVEMEMPEPLEVGDSFELSSTTGLATED</sequence>
<gene>
    <name evidence="1" type="ORF">AAF712_012248</name>
</gene>